<dbReference type="Gene3D" id="3.30.479.10">
    <property type="entry name" value="6-pyruvoyl tetrahydropterin synthase/QueD"/>
    <property type="match status" value="1"/>
</dbReference>
<dbReference type="Proteomes" id="UP000018680">
    <property type="component" value="Chromosome"/>
</dbReference>
<protein>
    <recommendedName>
        <fullName evidence="5">6-carboxy-5,6,7,8-tetrahydropterin synthase</fullName>
        <ecNumber evidence="4">4.1.2.50</ecNumber>
    </recommendedName>
    <alternativeName>
        <fullName evidence="9">Queuosine biosynthesis protein QueD</fullName>
    </alternativeName>
</protein>
<dbReference type="GO" id="GO:0070497">
    <property type="term" value="F:6-carboxytetrahydropterin synthase activity"/>
    <property type="evidence" value="ECO:0007669"/>
    <property type="project" value="UniProtKB-EC"/>
</dbReference>
<comment type="similarity">
    <text evidence="3">Belongs to the PTPS family. QueD subfamily.</text>
</comment>
<proteinExistence type="inferred from homology"/>
<dbReference type="InterPro" id="IPR007115">
    <property type="entry name" value="6-PTP_synth/QueD"/>
</dbReference>
<dbReference type="UniPathway" id="UPA00391"/>
<dbReference type="InterPro" id="IPR038418">
    <property type="entry name" value="6-PTP_synth/QueD_sf"/>
</dbReference>
<dbReference type="EC" id="4.1.2.50" evidence="4"/>
<comment type="catalytic activity">
    <reaction evidence="10">
        <text>7,8-dihydroneopterin 3'-triphosphate + H2O = 6-carboxy-5,6,7,8-tetrahydropterin + triphosphate + acetaldehyde + 2 H(+)</text>
        <dbReference type="Rhea" id="RHEA:27966"/>
        <dbReference type="ChEBI" id="CHEBI:15343"/>
        <dbReference type="ChEBI" id="CHEBI:15377"/>
        <dbReference type="ChEBI" id="CHEBI:15378"/>
        <dbReference type="ChEBI" id="CHEBI:18036"/>
        <dbReference type="ChEBI" id="CHEBI:58462"/>
        <dbReference type="ChEBI" id="CHEBI:61032"/>
        <dbReference type="EC" id="4.1.2.50"/>
    </reaction>
</comment>
<evidence type="ECO:0000256" key="8">
    <source>
        <dbReference type="ARBA" id="ARBA00023239"/>
    </source>
</evidence>
<evidence type="ECO:0000256" key="9">
    <source>
        <dbReference type="ARBA" id="ARBA00031449"/>
    </source>
</evidence>
<dbReference type="PANTHER" id="PTHR12589">
    <property type="entry name" value="PYRUVOYL TETRAHYDROBIOPTERIN SYNTHASE"/>
    <property type="match status" value="1"/>
</dbReference>
<gene>
    <name evidence="11" type="ORF">L21SP2_3437</name>
</gene>
<comment type="cofactor">
    <cofactor evidence="1">
        <name>Zn(2+)</name>
        <dbReference type="ChEBI" id="CHEBI:29105"/>
    </cofactor>
</comment>
<evidence type="ECO:0000256" key="10">
    <source>
        <dbReference type="ARBA" id="ARBA00048807"/>
    </source>
</evidence>
<dbReference type="GO" id="GO:0046872">
    <property type="term" value="F:metal ion binding"/>
    <property type="evidence" value="ECO:0007669"/>
    <property type="project" value="UniProtKB-KW"/>
</dbReference>
<keyword evidence="7" id="KW-0862">Zinc</keyword>
<evidence type="ECO:0000313" key="12">
    <source>
        <dbReference type="Proteomes" id="UP000018680"/>
    </source>
</evidence>
<dbReference type="OrthoDB" id="9804698at2"/>
<dbReference type="PANTHER" id="PTHR12589:SF7">
    <property type="entry name" value="6-PYRUVOYL TETRAHYDROBIOPTERIN SYNTHASE"/>
    <property type="match status" value="1"/>
</dbReference>
<dbReference type="HOGENOM" id="CLU_111016_6_3_12"/>
<organism evidence="11 12">
    <name type="scientific">Salinispira pacifica</name>
    <dbReference type="NCBI Taxonomy" id="1307761"/>
    <lineage>
        <taxon>Bacteria</taxon>
        <taxon>Pseudomonadati</taxon>
        <taxon>Spirochaetota</taxon>
        <taxon>Spirochaetia</taxon>
        <taxon>Spirochaetales</taxon>
        <taxon>Spirochaetaceae</taxon>
        <taxon>Salinispira</taxon>
    </lineage>
</organism>
<keyword evidence="8" id="KW-0456">Lyase</keyword>
<dbReference type="Pfam" id="PF01242">
    <property type="entry name" value="PTPS"/>
    <property type="match status" value="1"/>
</dbReference>
<evidence type="ECO:0000256" key="7">
    <source>
        <dbReference type="ARBA" id="ARBA00022833"/>
    </source>
</evidence>
<evidence type="ECO:0000256" key="2">
    <source>
        <dbReference type="ARBA" id="ARBA00005061"/>
    </source>
</evidence>
<keyword evidence="12" id="KW-1185">Reference proteome</keyword>
<dbReference type="EMBL" id="CP006939">
    <property type="protein sequence ID" value="AHC16775.1"/>
    <property type="molecule type" value="Genomic_DNA"/>
</dbReference>
<evidence type="ECO:0000256" key="5">
    <source>
        <dbReference type="ARBA" id="ARBA00018141"/>
    </source>
</evidence>
<name>V5WMB5_9SPIO</name>
<comment type="pathway">
    <text evidence="2">Purine metabolism; 7-cyano-7-deazaguanine biosynthesis.</text>
</comment>
<evidence type="ECO:0000256" key="4">
    <source>
        <dbReference type="ARBA" id="ARBA00012982"/>
    </source>
</evidence>
<reference evidence="11 12" key="1">
    <citation type="journal article" date="2015" name="Stand. Genomic Sci.">
        <title>Complete genome sequence and description of Salinispira pacifica gen. nov., sp. nov., a novel spirochaete isolated form a hypersaline microbial mat.</title>
        <authorList>
            <person name="Ben Hania W."/>
            <person name="Joseph M."/>
            <person name="Schumann P."/>
            <person name="Bunk B."/>
            <person name="Fiebig A."/>
            <person name="Sproer C."/>
            <person name="Klenk H.P."/>
            <person name="Fardeau M.L."/>
            <person name="Spring S."/>
        </authorList>
    </citation>
    <scope>NUCLEOTIDE SEQUENCE [LARGE SCALE GENOMIC DNA]</scope>
    <source>
        <strain evidence="11 12">L21-RPul-D2</strain>
    </source>
</reference>
<dbReference type="STRING" id="1307761.L21SP2_3437"/>
<dbReference type="RefSeq" id="WP_024269663.1">
    <property type="nucleotide sequence ID" value="NC_023035.1"/>
</dbReference>
<evidence type="ECO:0000256" key="1">
    <source>
        <dbReference type="ARBA" id="ARBA00001947"/>
    </source>
</evidence>
<evidence type="ECO:0000313" key="11">
    <source>
        <dbReference type="EMBL" id="AHC16775.1"/>
    </source>
</evidence>
<sequence length="147" mass="16942">MKDHTHGMHEETRRYRVGVRGNFTAIHALVGDVPEHEKTPHEHEYLLEWTFTLQSLDERGFSLDIALLERLRDALIHEIRGVNLNGLPYFSGVNSSLENLCGFFFQRLSQMLREELGDPDLKRIGEMEIRIWENDQAWAGLAGSVTP</sequence>
<evidence type="ECO:0000256" key="3">
    <source>
        <dbReference type="ARBA" id="ARBA00008900"/>
    </source>
</evidence>
<evidence type="ECO:0000256" key="6">
    <source>
        <dbReference type="ARBA" id="ARBA00022723"/>
    </source>
</evidence>
<keyword evidence="6" id="KW-0479">Metal-binding</keyword>
<dbReference type="KEGG" id="slr:L21SP2_3437"/>
<dbReference type="eggNOG" id="COG0720">
    <property type="taxonomic scope" value="Bacteria"/>
</dbReference>
<dbReference type="AlphaFoldDB" id="V5WMB5"/>
<accession>V5WMB5</accession>
<dbReference type="SUPFAM" id="SSF55620">
    <property type="entry name" value="Tetrahydrobiopterin biosynthesis enzymes-like"/>
    <property type="match status" value="1"/>
</dbReference>